<name>A0ABP5XPI4_9ACTN</name>
<evidence type="ECO:0000313" key="2">
    <source>
        <dbReference type="EMBL" id="GAA2457340.1"/>
    </source>
</evidence>
<proteinExistence type="predicted"/>
<evidence type="ECO:0000313" key="3">
    <source>
        <dbReference type="Proteomes" id="UP001501638"/>
    </source>
</evidence>
<organism evidence="2 3">
    <name type="scientific">Streptomyces macrosporus</name>
    <dbReference type="NCBI Taxonomy" id="44032"/>
    <lineage>
        <taxon>Bacteria</taxon>
        <taxon>Bacillati</taxon>
        <taxon>Actinomycetota</taxon>
        <taxon>Actinomycetes</taxon>
        <taxon>Kitasatosporales</taxon>
        <taxon>Streptomycetaceae</taxon>
        <taxon>Streptomyces</taxon>
    </lineage>
</organism>
<feature type="compositionally biased region" description="Low complexity" evidence="1">
    <location>
        <begin position="34"/>
        <end position="44"/>
    </location>
</feature>
<gene>
    <name evidence="2" type="ORF">GCM10010405_46770</name>
</gene>
<feature type="region of interest" description="Disordered" evidence="1">
    <location>
        <begin position="34"/>
        <end position="132"/>
    </location>
</feature>
<evidence type="ECO:0000256" key="1">
    <source>
        <dbReference type="SAM" id="MobiDB-lite"/>
    </source>
</evidence>
<accession>A0ABP5XPI4</accession>
<dbReference type="EMBL" id="BAAASZ010000031">
    <property type="protein sequence ID" value="GAA2457340.1"/>
    <property type="molecule type" value="Genomic_DNA"/>
</dbReference>
<dbReference type="Proteomes" id="UP001501638">
    <property type="component" value="Unassembled WGS sequence"/>
</dbReference>
<feature type="compositionally biased region" description="Polar residues" evidence="1">
    <location>
        <begin position="89"/>
        <end position="100"/>
    </location>
</feature>
<sequence length="161" mass="16697">MSETVNTSPTGRLSNNLLYGFKAARCRSPRAARLPAGPALLSPPRSGPASAGRAATASTLVADRAPSWLGPVGSDGFRQPPWGEPRRSGPTSGTCGQARSQPDPRASVRAPISRPKAAPAQSRSTNLVTSASAASLDKPVLEQAGAIYSSLINIGRKRPMR</sequence>
<feature type="compositionally biased region" description="Polar residues" evidence="1">
    <location>
        <begin position="121"/>
        <end position="132"/>
    </location>
</feature>
<keyword evidence="3" id="KW-1185">Reference proteome</keyword>
<comment type="caution">
    <text evidence="2">The sequence shown here is derived from an EMBL/GenBank/DDBJ whole genome shotgun (WGS) entry which is preliminary data.</text>
</comment>
<reference evidence="3" key="1">
    <citation type="journal article" date="2019" name="Int. J. Syst. Evol. Microbiol.">
        <title>The Global Catalogue of Microorganisms (GCM) 10K type strain sequencing project: providing services to taxonomists for standard genome sequencing and annotation.</title>
        <authorList>
            <consortium name="The Broad Institute Genomics Platform"/>
            <consortium name="The Broad Institute Genome Sequencing Center for Infectious Disease"/>
            <person name="Wu L."/>
            <person name="Ma J."/>
        </authorList>
    </citation>
    <scope>NUCLEOTIDE SEQUENCE [LARGE SCALE GENOMIC DNA]</scope>
    <source>
        <strain evidence="3">JCM 6305</strain>
    </source>
</reference>
<protein>
    <submittedName>
        <fullName evidence="2">Uncharacterized protein</fullName>
    </submittedName>
</protein>